<organism evidence="2 3">
    <name type="scientific">Iris pallida</name>
    <name type="common">Sweet iris</name>
    <dbReference type="NCBI Taxonomy" id="29817"/>
    <lineage>
        <taxon>Eukaryota</taxon>
        <taxon>Viridiplantae</taxon>
        <taxon>Streptophyta</taxon>
        <taxon>Embryophyta</taxon>
        <taxon>Tracheophyta</taxon>
        <taxon>Spermatophyta</taxon>
        <taxon>Magnoliopsida</taxon>
        <taxon>Liliopsida</taxon>
        <taxon>Asparagales</taxon>
        <taxon>Iridaceae</taxon>
        <taxon>Iridoideae</taxon>
        <taxon>Irideae</taxon>
        <taxon>Iris</taxon>
    </lineage>
</organism>
<accession>A0AAX6GR72</accession>
<gene>
    <name evidence="2" type="ORF">M6B38_352020</name>
</gene>
<evidence type="ECO:0000256" key="1">
    <source>
        <dbReference type="SAM" id="MobiDB-lite"/>
    </source>
</evidence>
<evidence type="ECO:0000313" key="2">
    <source>
        <dbReference type="EMBL" id="KAJ6830751.1"/>
    </source>
</evidence>
<name>A0AAX6GR72_IRIPA</name>
<dbReference type="Proteomes" id="UP001140949">
    <property type="component" value="Unassembled WGS sequence"/>
</dbReference>
<evidence type="ECO:0000313" key="3">
    <source>
        <dbReference type="Proteomes" id="UP001140949"/>
    </source>
</evidence>
<keyword evidence="3" id="KW-1185">Reference proteome</keyword>
<proteinExistence type="predicted"/>
<feature type="region of interest" description="Disordered" evidence="1">
    <location>
        <begin position="19"/>
        <end position="38"/>
    </location>
</feature>
<feature type="region of interest" description="Disordered" evidence="1">
    <location>
        <begin position="123"/>
        <end position="153"/>
    </location>
</feature>
<sequence length="153" mass="17432">MNSTTIHINITTYLRRRALPVRPPTAETRSPASLSPKCRRPPQIWDAIASELRRAQWAVLDHLCQIRVTARGIRDLMNHRPCRLLLCPLPRPYATVGQRRSASDERRHLSRLWSSSTTLASGSFPLVSQRQRDQRSPLRTSPVPESPGRETPL</sequence>
<reference evidence="2" key="1">
    <citation type="journal article" date="2023" name="GigaByte">
        <title>Genome assembly of the bearded iris, Iris pallida Lam.</title>
        <authorList>
            <person name="Bruccoleri R.E."/>
            <person name="Oakeley E.J."/>
            <person name="Faust A.M.E."/>
            <person name="Altorfer M."/>
            <person name="Dessus-Babus S."/>
            <person name="Burckhardt D."/>
            <person name="Oertli M."/>
            <person name="Naumann U."/>
            <person name="Petersen F."/>
            <person name="Wong J."/>
        </authorList>
    </citation>
    <scope>NUCLEOTIDE SEQUENCE</scope>
    <source>
        <strain evidence="2">GSM-AAB239-AS_SAM_17_03QT</strain>
    </source>
</reference>
<reference evidence="2" key="2">
    <citation type="submission" date="2023-04" db="EMBL/GenBank/DDBJ databases">
        <authorList>
            <person name="Bruccoleri R.E."/>
            <person name="Oakeley E.J."/>
            <person name="Faust A.-M."/>
            <person name="Dessus-Babus S."/>
            <person name="Altorfer M."/>
            <person name="Burckhardt D."/>
            <person name="Oertli M."/>
            <person name="Naumann U."/>
            <person name="Petersen F."/>
            <person name="Wong J."/>
        </authorList>
    </citation>
    <scope>NUCLEOTIDE SEQUENCE</scope>
    <source>
        <strain evidence="2">GSM-AAB239-AS_SAM_17_03QT</strain>
        <tissue evidence="2">Leaf</tissue>
    </source>
</reference>
<dbReference type="AlphaFoldDB" id="A0AAX6GR72"/>
<protein>
    <submittedName>
        <fullName evidence="2">Uncharacterized protein</fullName>
    </submittedName>
</protein>
<dbReference type="EMBL" id="JANAVB010017199">
    <property type="protein sequence ID" value="KAJ6830751.1"/>
    <property type="molecule type" value="Genomic_DNA"/>
</dbReference>
<comment type="caution">
    <text evidence="2">The sequence shown here is derived from an EMBL/GenBank/DDBJ whole genome shotgun (WGS) entry which is preliminary data.</text>
</comment>